<dbReference type="Gene3D" id="3.30.460.10">
    <property type="entry name" value="Beta Polymerase, domain 2"/>
    <property type="match status" value="1"/>
</dbReference>
<dbReference type="AlphaFoldDB" id="A0A7Y3TX06"/>
<proteinExistence type="predicted"/>
<evidence type="ECO:0000313" key="2">
    <source>
        <dbReference type="Proteomes" id="UP000588806"/>
    </source>
</evidence>
<evidence type="ECO:0000313" key="1">
    <source>
        <dbReference type="EMBL" id="NOG31614.1"/>
    </source>
</evidence>
<name>A0A7Y3TX06_9GAMM</name>
<reference evidence="1 2" key="1">
    <citation type="submission" date="2020-05" db="EMBL/GenBank/DDBJ databases">
        <authorList>
            <person name="Ruan W."/>
            <person name="Jeon C.O."/>
            <person name="Chun B.H."/>
        </authorList>
    </citation>
    <scope>NUCLEOTIDE SEQUENCE [LARGE SCALE GENOMIC DNA]</scope>
    <source>
        <strain evidence="1 2">TBZ9</strain>
    </source>
</reference>
<dbReference type="InterPro" id="IPR043519">
    <property type="entry name" value="NT_sf"/>
</dbReference>
<sequence length="99" mass="10678">MRLKPNEINVIKGAITDVFGNHASVRLFGSRMDDTAKGGDIDLMVSLDAPIEEPARCIAKAQAKMIMALGDRKIDVVLDAPNLTHTSIHQIAKTQGVVL</sequence>
<comment type="caution">
    <text evidence="1">The sequence shown here is derived from an EMBL/GenBank/DDBJ whole genome shotgun (WGS) entry which is preliminary data.</text>
</comment>
<protein>
    <submittedName>
        <fullName evidence="1">Nucleotidyltransferase domain-containing protein</fullName>
    </submittedName>
</protein>
<organism evidence="1 2">
    <name type="scientific">Vreelandella azerica</name>
    <dbReference type="NCBI Taxonomy" id="2732867"/>
    <lineage>
        <taxon>Bacteria</taxon>
        <taxon>Pseudomonadati</taxon>
        <taxon>Pseudomonadota</taxon>
        <taxon>Gammaproteobacteria</taxon>
        <taxon>Oceanospirillales</taxon>
        <taxon>Halomonadaceae</taxon>
        <taxon>Vreelandella</taxon>
    </lineage>
</organism>
<dbReference type="RefSeq" id="WP_171702050.1">
    <property type="nucleotide sequence ID" value="NZ_JABFHI010000002.1"/>
</dbReference>
<dbReference type="GO" id="GO:0016740">
    <property type="term" value="F:transferase activity"/>
    <property type="evidence" value="ECO:0007669"/>
    <property type="project" value="UniProtKB-KW"/>
</dbReference>
<dbReference type="Proteomes" id="UP000588806">
    <property type="component" value="Unassembled WGS sequence"/>
</dbReference>
<accession>A0A7Y3TX06</accession>
<dbReference type="SUPFAM" id="SSF81301">
    <property type="entry name" value="Nucleotidyltransferase"/>
    <property type="match status" value="1"/>
</dbReference>
<reference evidence="1 2" key="2">
    <citation type="submission" date="2020-06" db="EMBL/GenBank/DDBJ databases">
        <title>Halomonas songnenensis sp. nov., a moderately halophilic bacterium isolated from saline and alkaline soils.</title>
        <authorList>
            <person name="Jiang J."/>
            <person name="Pan Y."/>
        </authorList>
    </citation>
    <scope>NUCLEOTIDE SEQUENCE [LARGE SCALE GENOMIC DNA]</scope>
    <source>
        <strain evidence="1 2">TBZ9</strain>
    </source>
</reference>
<keyword evidence="1" id="KW-0808">Transferase</keyword>
<dbReference type="EMBL" id="JABFHI010000002">
    <property type="protein sequence ID" value="NOG31614.1"/>
    <property type="molecule type" value="Genomic_DNA"/>
</dbReference>
<gene>
    <name evidence="1" type="ORF">HLB35_07250</name>
</gene>
<keyword evidence="2" id="KW-1185">Reference proteome</keyword>